<comment type="caution">
    <text evidence="1">The sequence shown here is derived from an EMBL/GenBank/DDBJ whole genome shotgun (WGS) entry which is preliminary data.</text>
</comment>
<evidence type="ECO:0000313" key="1">
    <source>
        <dbReference type="EMBL" id="KPH65636.1"/>
    </source>
</evidence>
<accession>A0A0N1F0T5</accession>
<dbReference type="EMBL" id="LHPH01000001">
    <property type="protein sequence ID" value="KPH65636.1"/>
    <property type="molecule type" value="Genomic_DNA"/>
</dbReference>
<name>A0A0N1F0T5_9GAMM</name>
<keyword evidence="2" id="KW-1185">Reference proteome</keyword>
<proteinExistence type="predicted"/>
<protein>
    <submittedName>
        <fullName evidence="1">Uncharacterized protein</fullName>
    </submittedName>
</protein>
<dbReference type="OrthoDB" id="759345at2"/>
<reference evidence="1 2" key="1">
    <citation type="submission" date="2015-08" db="EMBL/GenBank/DDBJ databases">
        <title>Draft Genome Sequence of Pseudoalteromonas porphyrae UCD-SED14.</title>
        <authorList>
            <person name="Coil D.A."/>
            <person name="Jospin G."/>
            <person name="Lee R.D."/>
            <person name="Eisen J.A."/>
        </authorList>
    </citation>
    <scope>NUCLEOTIDE SEQUENCE [LARGE SCALE GENOMIC DNA]</scope>
    <source>
        <strain evidence="1 2">UCD-SED14</strain>
    </source>
</reference>
<gene>
    <name evidence="1" type="ORF">ADS77_01530</name>
</gene>
<organism evidence="1 2">
    <name type="scientific">Pseudoalteromonas porphyrae</name>
    <dbReference type="NCBI Taxonomy" id="187330"/>
    <lineage>
        <taxon>Bacteria</taxon>
        <taxon>Pseudomonadati</taxon>
        <taxon>Pseudomonadota</taxon>
        <taxon>Gammaproteobacteria</taxon>
        <taxon>Alteromonadales</taxon>
        <taxon>Pseudoalteromonadaceae</taxon>
        <taxon>Pseudoalteromonas</taxon>
    </lineage>
</organism>
<dbReference type="AlphaFoldDB" id="A0A0N1F0T5"/>
<evidence type="ECO:0000313" key="2">
    <source>
        <dbReference type="Proteomes" id="UP000037848"/>
    </source>
</evidence>
<dbReference type="PATRIC" id="fig|187330.3.peg.323"/>
<dbReference type="RefSeq" id="WP_054452583.1">
    <property type="nucleotide sequence ID" value="NZ_LHPH01000001.1"/>
</dbReference>
<sequence>MKIATLTLSVLFITGCTSFTTVNPGGCGTSTLNTVCLGKTTVPTKHRKLFLVASNQAIDVISSHAFKNDLENFVKLHANTGRYSTAWLGIDTSTITDRLIQEIQGLQVSTFGGVKGLFYTVFYGTNAFEGDGTGPILLNRWSLPRSSASIANTIVHEVTHRIGLSHPSIKKDRKTANCEPPYLIGSLVEKHILEGNWDPKGHCQLL</sequence>
<dbReference type="PROSITE" id="PS51257">
    <property type="entry name" value="PROKAR_LIPOPROTEIN"/>
    <property type="match status" value="1"/>
</dbReference>
<dbReference type="Proteomes" id="UP000037848">
    <property type="component" value="Unassembled WGS sequence"/>
</dbReference>
<dbReference type="SUPFAM" id="SSF55486">
    <property type="entry name" value="Metalloproteases ('zincins'), catalytic domain"/>
    <property type="match status" value="1"/>
</dbReference>